<evidence type="ECO:0000259" key="10">
    <source>
        <dbReference type="Pfam" id="PF12323"/>
    </source>
</evidence>
<dbReference type="Pfam" id="PF01385">
    <property type="entry name" value="OrfB_IS605"/>
    <property type="match status" value="1"/>
</dbReference>
<evidence type="ECO:0000259" key="8">
    <source>
        <dbReference type="Pfam" id="PF01385"/>
    </source>
</evidence>
<evidence type="ECO:0000256" key="2">
    <source>
        <dbReference type="ARBA" id="ARBA00011044"/>
    </source>
</evidence>
<evidence type="ECO:0000256" key="5">
    <source>
        <dbReference type="ARBA" id="ARBA00022833"/>
    </source>
</evidence>
<dbReference type="GO" id="GO:0006310">
    <property type="term" value="P:DNA recombination"/>
    <property type="evidence" value="ECO:0007669"/>
    <property type="project" value="UniProtKB-KW"/>
</dbReference>
<keyword evidence="3" id="KW-0815">Transposition</keyword>
<dbReference type="InterPro" id="IPR001959">
    <property type="entry name" value="Transposase"/>
</dbReference>
<dbReference type="Pfam" id="PF12323">
    <property type="entry name" value="HTH_OrfB_IS605"/>
    <property type="match status" value="1"/>
</dbReference>
<accession>A0A2X1ULC8</accession>
<dbReference type="AlphaFoldDB" id="A0A2X1ULC8"/>
<dbReference type="InterPro" id="IPR051399">
    <property type="entry name" value="RNA-guided_DNA_endo/Transpos"/>
</dbReference>
<keyword evidence="6" id="KW-0238">DNA-binding</keyword>
<comment type="similarity">
    <text evidence="2">In the N-terminal section; belongs to the transposase 2 family.</text>
</comment>
<evidence type="ECO:0000256" key="1">
    <source>
        <dbReference type="ARBA" id="ARBA00008761"/>
    </source>
</evidence>
<proteinExistence type="inferred from homology"/>
<dbReference type="PANTHER" id="PTHR30405">
    <property type="entry name" value="TRANSPOSASE"/>
    <property type="match status" value="1"/>
</dbReference>
<feature type="domain" description="Probable transposase IS891/IS1136/IS1341" evidence="8">
    <location>
        <begin position="237"/>
        <end position="352"/>
    </location>
</feature>
<evidence type="ECO:0000256" key="3">
    <source>
        <dbReference type="ARBA" id="ARBA00022578"/>
    </source>
</evidence>
<evidence type="ECO:0000256" key="6">
    <source>
        <dbReference type="ARBA" id="ARBA00023125"/>
    </source>
</evidence>
<dbReference type="Proteomes" id="UP000250242">
    <property type="component" value="Unassembled WGS sequence"/>
</dbReference>
<sequence length="480" mass="54650">MHVIVFANHRHQFSLEIGADLGEDGEQPVDSISIEHAAAILRYKDHMDMYLKNAVSSMPNIVVIAHRPYYNIRMQRLQAFKYELRPDGQQERQIRRFTGSCRFVFNKALALQKERYERGEKKLGYAGLCKLLTEWRNSTETAWLADAPVHPLQQTLKDLERAYSNFFARRADFPRFKKKGQSDSFRYPDPKQIKLDQANSRVFLPKLGWLRYRNSRKVLGTVRNVTVSQSCGKWFVSIQTEREVEQPVPQAITAVGIDMGVTRFATLSDGTFYAPLNSFKRHETALRKAQQAMSRKTKFSNNWKKAKARVQRIHSRIGNARRDYLHKRSTTISQNHAMVCIENLQVRNMSKSAAGTADAPGRNVRAKSGLNKFILDQGWFEFRRQLDYKLAWNGGYLIAVPPQNTSRSCPCCGHVSAENRQTQARFECVECGFEENADLVGAINVLRAGHARFACEVSGAVMPPAAETHRSDSGAAQCRS</sequence>
<keyword evidence="4" id="KW-0479">Metal-binding</keyword>
<evidence type="ECO:0000256" key="4">
    <source>
        <dbReference type="ARBA" id="ARBA00022723"/>
    </source>
</evidence>
<evidence type="ECO:0000313" key="12">
    <source>
        <dbReference type="Proteomes" id="UP000250242"/>
    </source>
</evidence>
<comment type="similarity">
    <text evidence="1">In the C-terminal section; belongs to the transposase 35 family.</text>
</comment>
<dbReference type="GO" id="GO:0046872">
    <property type="term" value="F:metal ion binding"/>
    <property type="evidence" value="ECO:0007669"/>
    <property type="project" value="UniProtKB-KW"/>
</dbReference>
<gene>
    <name evidence="11" type="ORF">NCTC11009_01178</name>
</gene>
<organism evidence="11 12">
    <name type="scientific">Oligella urethralis</name>
    <dbReference type="NCBI Taxonomy" id="90245"/>
    <lineage>
        <taxon>Bacteria</taxon>
        <taxon>Pseudomonadati</taxon>
        <taxon>Pseudomonadota</taxon>
        <taxon>Betaproteobacteria</taxon>
        <taxon>Burkholderiales</taxon>
        <taxon>Alcaligenaceae</taxon>
        <taxon>Oligella</taxon>
    </lineage>
</organism>
<feature type="domain" description="Transposase putative helix-turn-helix" evidence="10">
    <location>
        <begin position="74"/>
        <end position="121"/>
    </location>
</feature>
<dbReference type="InterPro" id="IPR021027">
    <property type="entry name" value="Transposase_put_HTH"/>
</dbReference>
<name>A0A2X1ULC8_9BURK</name>
<dbReference type="Pfam" id="PF07282">
    <property type="entry name" value="Cas12f1-like_TNB"/>
    <property type="match status" value="1"/>
</dbReference>
<dbReference type="GO" id="GO:0032196">
    <property type="term" value="P:transposition"/>
    <property type="evidence" value="ECO:0007669"/>
    <property type="project" value="UniProtKB-KW"/>
</dbReference>
<evidence type="ECO:0000256" key="7">
    <source>
        <dbReference type="ARBA" id="ARBA00023172"/>
    </source>
</evidence>
<protein>
    <submittedName>
        <fullName evidence="11">Probable transposase</fullName>
    </submittedName>
</protein>
<evidence type="ECO:0000313" key="11">
    <source>
        <dbReference type="EMBL" id="SPY07962.1"/>
    </source>
</evidence>
<dbReference type="InterPro" id="IPR010095">
    <property type="entry name" value="Cas12f1-like_TNB"/>
</dbReference>
<dbReference type="GO" id="GO:0003677">
    <property type="term" value="F:DNA binding"/>
    <property type="evidence" value="ECO:0007669"/>
    <property type="project" value="UniProtKB-KW"/>
</dbReference>
<dbReference type="NCBIfam" id="NF040570">
    <property type="entry name" value="guided_TnpB"/>
    <property type="match status" value="1"/>
</dbReference>
<keyword evidence="5" id="KW-0862">Zinc</keyword>
<feature type="domain" description="Cas12f1-like TNB" evidence="9">
    <location>
        <begin position="379"/>
        <end position="445"/>
    </location>
</feature>
<keyword evidence="7" id="KW-0233">DNA recombination</keyword>
<reference evidence="11 12" key="1">
    <citation type="submission" date="2018-06" db="EMBL/GenBank/DDBJ databases">
        <authorList>
            <consortium name="Pathogen Informatics"/>
            <person name="Doyle S."/>
        </authorList>
    </citation>
    <scope>NUCLEOTIDE SEQUENCE [LARGE SCALE GENOMIC DNA]</scope>
    <source>
        <strain evidence="11 12">NCTC11009</strain>
    </source>
</reference>
<dbReference type="PANTHER" id="PTHR30405:SF25">
    <property type="entry name" value="RNA-GUIDED DNA ENDONUCLEASE INSQ-RELATED"/>
    <property type="match status" value="1"/>
</dbReference>
<dbReference type="EMBL" id="UATH01000001">
    <property type="protein sequence ID" value="SPY07962.1"/>
    <property type="molecule type" value="Genomic_DNA"/>
</dbReference>
<evidence type="ECO:0000259" key="9">
    <source>
        <dbReference type="Pfam" id="PF07282"/>
    </source>
</evidence>